<dbReference type="Gene3D" id="1.10.10.10">
    <property type="entry name" value="Winged helix-like DNA-binding domain superfamily/Winged helix DNA-binding domain"/>
    <property type="match status" value="2"/>
</dbReference>
<evidence type="ECO:0000256" key="3">
    <source>
        <dbReference type="ARBA" id="ARBA00023015"/>
    </source>
</evidence>
<reference evidence="8 9" key="1">
    <citation type="submission" date="2011-08" db="EMBL/GenBank/DDBJ databases">
        <title>The Genome Sequence of Clostridium orbiscindens 1_3_50AFAA.</title>
        <authorList>
            <consortium name="The Broad Institute Genome Sequencing Platform"/>
            <person name="Earl A."/>
            <person name="Ward D."/>
            <person name="Feldgarden M."/>
            <person name="Gevers D."/>
            <person name="Daigneault M."/>
            <person name="Strauss J."/>
            <person name="Allen-Vercoe E."/>
            <person name="Young S.K."/>
            <person name="Zeng Q."/>
            <person name="Gargeya S."/>
            <person name="Fitzgerald M."/>
            <person name="Haas B."/>
            <person name="Abouelleil A."/>
            <person name="Alvarado L."/>
            <person name="Arachchi H.M."/>
            <person name="Berlin A."/>
            <person name="Brown A."/>
            <person name="Chapman S.B."/>
            <person name="Chen Z."/>
            <person name="Dunbar C."/>
            <person name="Freedman E."/>
            <person name="Gearin G."/>
            <person name="Gellesch M."/>
            <person name="Goldberg J."/>
            <person name="Griggs A."/>
            <person name="Gujja S."/>
            <person name="Heiman D."/>
            <person name="Howarth C."/>
            <person name="Larson L."/>
            <person name="Lui A."/>
            <person name="MacDonald P.J.P."/>
            <person name="Montmayeur A."/>
            <person name="Murphy C."/>
            <person name="Neiman D."/>
            <person name="Pearson M."/>
            <person name="Priest M."/>
            <person name="Roberts A."/>
            <person name="Saif S."/>
            <person name="Shea T."/>
            <person name="Shenoy N."/>
            <person name="Sisk P."/>
            <person name="Stolte C."/>
            <person name="Sykes S."/>
            <person name="Wortman J."/>
            <person name="Nusbaum C."/>
            <person name="Birren B."/>
        </authorList>
    </citation>
    <scope>NUCLEOTIDE SEQUENCE [LARGE SCALE GENOMIC DNA]</scope>
    <source>
        <strain evidence="8 9">1_3_50AFAA</strain>
    </source>
</reference>
<dbReference type="GO" id="GO:0030435">
    <property type="term" value="P:sporulation resulting in formation of a cellular spore"/>
    <property type="evidence" value="ECO:0007669"/>
    <property type="project" value="UniProtKB-KW"/>
</dbReference>
<dbReference type="InterPro" id="IPR036388">
    <property type="entry name" value="WH-like_DNA-bd_sf"/>
</dbReference>
<comment type="caution">
    <text evidence="8">The sequence shown here is derived from an EMBL/GenBank/DDBJ whole genome shotgun (WGS) entry which is preliminary data.</text>
</comment>
<dbReference type="CDD" id="cd06171">
    <property type="entry name" value="Sigma70_r4"/>
    <property type="match status" value="1"/>
</dbReference>
<keyword evidence="6" id="KW-0804">Transcription</keyword>
<evidence type="ECO:0000256" key="4">
    <source>
        <dbReference type="ARBA" id="ARBA00023082"/>
    </source>
</evidence>
<evidence type="ECO:0000256" key="1">
    <source>
        <dbReference type="ARBA" id="ARBA00007788"/>
    </source>
</evidence>
<dbReference type="InterPro" id="IPR007630">
    <property type="entry name" value="RNA_pol_sigma70_r4"/>
</dbReference>
<dbReference type="InterPro" id="IPR000943">
    <property type="entry name" value="RNA_pol_sigma70"/>
</dbReference>
<dbReference type="InterPro" id="IPR050239">
    <property type="entry name" value="Sigma-70_RNA_pol_init_factors"/>
</dbReference>
<dbReference type="Proteomes" id="UP000029585">
    <property type="component" value="Unassembled WGS sequence"/>
</dbReference>
<evidence type="ECO:0000256" key="6">
    <source>
        <dbReference type="ARBA" id="ARBA00023163"/>
    </source>
</evidence>
<sequence length="235" mass="25991">MSVADTPALLEEARRGDNDACARLIEENAGLIWSIVRRYYGRGTDPEDLYQLGCLGFLKAVRGFDPAFGCQFSTYAVPKIAGEIRRFLRDDGAVKVSRGLKERAGAIRSARERLSARLGREPALSELAEETGLEPEEIAAAEEANLPVASLQMETGDGFTLESVLGTEGMEEAIVEREALRGAVAALPERERQVILLRYFRGMTQDRTAKVLGVSQVQVSRIERKAVEHLRRKLE</sequence>
<comment type="similarity">
    <text evidence="1">Belongs to the sigma-70 factor family.</text>
</comment>
<evidence type="ECO:0000256" key="2">
    <source>
        <dbReference type="ARBA" id="ARBA00022969"/>
    </source>
</evidence>
<evidence type="ECO:0000313" key="9">
    <source>
        <dbReference type="Proteomes" id="UP000029585"/>
    </source>
</evidence>
<dbReference type="eggNOG" id="COG1191">
    <property type="taxonomic scope" value="Bacteria"/>
</dbReference>
<dbReference type="EMBL" id="ADLO01000084">
    <property type="protein sequence ID" value="KGF54547.1"/>
    <property type="molecule type" value="Genomic_DNA"/>
</dbReference>
<keyword evidence="5" id="KW-0238">DNA-binding</keyword>
<accession>A0A096CI89</accession>
<dbReference type="InterPro" id="IPR013324">
    <property type="entry name" value="RNA_pol_sigma_r3/r4-like"/>
</dbReference>
<dbReference type="PRINTS" id="PR00046">
    <property type="entry name" value="SIGMA70FCT"/>
</dbReference>
<dbReference type="Pfam" id="PF04539">
    <property type="entry name" value="Sigma70_r3"/>
    <property type="match status" value="1"/>
</dbReference>
<dbReference type="Gene3D" id="1.20.120.1810">
    <property type="match status" value="1"/>
</dbReference>
<dbReference type="PROSITE" id="PS50943">
    <property type="entry name" value="HTH_CROC1"/>
    <property type="match status" value="1"/>
</dbReference>
<dbReference type="SUPFAM" id="SSF88946">
    <property type="entry name" value="Sigma2 domain of RNA polymerase sigma factors"/>
    <property type="match status" value="1"/>
</dbReference>
<dbReference type="RefSeq" id="WP_007495881.1">
    <property type="nucleotide sequence ID" value="NZ_KN174164.1"/>
</dbReference>
<dbReference type="NCBIfam" id="TIGR02937">
    <property type="entry name" value="sigma70-ECF"/>
    <property type="match status" value="1"/>
</dbReference>
<protein>
    <recommendedName>
        <fullName evidence="7">HTH cro/C1-type domain-containing protein</fullName>
    </recommendedName>
</protein>
<dbReference type="SUPFAM" id="SSF88659">
    <property type="entry name" value="Sigma3 and sigma4 domains of RNA polymerase sigma factors"/>
    <property type="match status" value="2"/>
</dbReference>
<dbReference type="InterPro" id="IPR007627">
    <property type="entry name" value="RNA_pol_sigma70_r2"/>
</dbReference>
<dbReference type="Pfam" id="PF04542">
    <property type="entry name" value="Sigma70_r2"/>
    <property type="match status" value="1"/>
</dbReference>
<dbReference type="GO" id="GO:0006352">
    <property type="term" value="P:DNA-templated transcription initiation"/>
    <property type="evidence" value="ECO:0007669"/>
    <property type="project" value="InterPro"/>
</dbReference>
<dbReference type="PANTHER" id="PTHR30603">
    <property type="entry name" value="RNA POLYMERASE SIGMA FACTOR RPO"/>
    <property type="match status" value="1"/>
</dbReference>
<proteinExistence type="inferred from homology"/>
<name>A0A096CI89_FLAPL</name>
<evidence type="ECO:0000259" key="7">
    <source>
        <dbReference type="PROSITE" id="PS50943"/>
    </source>
</evidence>
<dbReference type="InterPro" id="IPR013325">
    <property type="entry name" value="RNA_pol_sigma_r2"/>
</dbReference>
<dbReference type="InterPro" id="IPR014284">
    <property type="entry name" value="RNA_pol_sigma-70_dom"/>
</dbReference>
<dbReference type="GO" id="GO:0003677">
    <property type="term" value="F:DNA binding"/>
    <property type="evidence" value="ECO:0007669"/>
    <property type="project" value="UniProtKB-KW"/>
</dbReference>
<gene>
    <name evidence="8" type="ORF">HMPREF9460_02706</name>
</gene>
<dbReference type="AlphaFoldDB" id="A0A096CI89"/>
<feature type="domain" description="HTH cro/C1-type" evidence="7">
    <location>
        <begin position="201"/>
        <end position="224"/>
    </location>
</feature>
<keyword evidence="4" id="KW-0731">Sigma factor</keyword>
<evidence type="ECO:0000313" key="8">
    <source>
        <dbReference type="EMBL" id="KGF54547.1"/>
    </source>
</evidence>
<dbReference type="PANTHER" id="PTHR30603:SF19">
    <property type="entry name" value="RNA POLYMERASE SIGMA-F FACTOR"/>
    <property type="match status" value="1"/>
</dbReference>
<keyword evidence="2" id="KW-0749">Sporulation</keyword>
<dbReference type="GeneID" id="63972990"/>
<dbReference type="InterPro" id="IPR007624">
    <property type="entry name" value="RNA_pol_sigma70_r3"/>
</dbReference>
<dbReference type="GO" id="GO:0016987">
    <property type="term" value="F:sigma factor activity"/>
    <property type="evidence" value="ECO:0007669"/>
    <property type="project" value="UniProtKB-KW"/>
</dbReference>
<organism evidence="8 9">
    <name type="scientific">Flavonifractor plautii 1_3_50AFAA</name>
    <dbReference type="NCBI Taxonomy" id="742738"/>
    <lineage>
        <taxon>Bacteria</taxon>
        <taxon>Bacillati</taxon>
        <taxon>Bacillota</taxon>
        <taxon>Clostridia</taxon>
        <taxon>Eubacteriales</taxon>
        <taxon>Oscillospiraceae</taxon>
        <taxon>Flavonifractor</taxon>
    </lineage>
</organism>
<keyword evidence="9" id="KW-1185">Reference proteome</keyword>
<dbReference type="Pfam" id="PF04545">
    <property type="entry name" value="Sigma70_r4"/>
    <property type="match status" value="1"/>
</dbReference>
<evidence type="ECO:0000256" key="5">
    <source>
        <dbReference type="ARBA" id="ARBA00023125"/>
    </source>
</evidence>
<keyword evidence="3" id="KW-0805">Transcription regulation</keyword>
<dbReference type="HOGENOM" id="CLU_014793_8_5_9"/>
<dbReference type="PATRIC" id="fig|742738.3.peg.2782"/>
<dbReference type="InterPro" id="IPR001387">
    <property type="entry name" value="Cro/C1-type_HTH"/>
</dbReference>